<dbReference type="OrthoDB" id="19690at2759"/>
<name>A0A8J2HFD8_COTCN</name>
<evidence type="ECO:0000313" key="5">
    <source>
        <dbReference type="Proteomes" id="UP000786811"/>
    </source>
</evidence>
<keyword evidence="2" id="KW-0472">Membrane</keyword>
<dbReference type="InterPro" id="IPR013766">
    <property type="entry name" value="Thioredoxin_domain"/>
</dbReference>
<feature type="non-terminal residue" evidence="4">
    <location>
        <position position="1"/>
    </location>
</feature>
<dbReference type="Gene3D" id="3.40.30.10">
    <property type="entry name" value="Glutaredoxin"/>
    <property type="match status" value="1"/>
</dbReference>
<dbReference type="AlphaFoldDB" id="A0A8J2HFD8"/>
<feature type="transmembrane region" description="Helical" evidence="2">
    <location>
        <begin position="76"/>
        <end position="97"/>
    </location>
</feature>
<keyword evidence="2" id="KW-0812">Transmembrane</keyword>
<dbReference type="GO" id="GO:0005739">
    <property type="term" value="C:mitochondrion"/>
    <property type="evidence" value="ECO:0007669"/>
    <property type="project" value="TreeGrafter"/>
</dbReference>
<sequence>MVMTTLILGIGVGLFVILTLWLSAALIFAVSFRIDKKIGAIAIIVAVIITIVLVSVPRSSEYPSSFQEKPYDQLFVWRVILLTVLVGSSLIALFGYVKYELMDFKKPQRINTEFVSKVMNSKVPVIVNFHAEWCDPCKILTPKLEKLIGPMENLNLAIVDVERNPELVHTFEVKAVPAVIAVSNGLVIDKFIGLVDANMIDNLIKKLTESTSNTHNYPKI</sequence>
<feature type="domain" description="Thioredoxin" evidence="3">
    <location>
        <begin position="95"/>
        <end position="209"/>
    </location>
</feature>
<feature type="transmembrane region" description="Helical" evidence="2">
    <location>
        <begin position="6"/>
        <end position="31"/>
    </location>
</feature>
<feature type="transmembrane region" description="Helical" evidence="2">
    <location>
        <begin position="38"/>
        <end position="56"/>
    </location>
</feature>
<evidence type="ECO:0000313" key="4">
    <source>
        <dbReference type="EMBL" id="CAG5097499.1"/>
    </source>
</evidence>
<evidence type="ECO:0000256" key="2">
    <source>
        <dbReference type="SAM" id="Phobius"/>
    </source>
</evidence>
<dbReference type="PANTHER" id="PTHR43601:SF5">
    <property type="entry name" value="EG:132E8.3 PROTEIN"/>
    <property type="match status" value="1"/>
</dbReference>
<evidence type="ECO:0000256" key="1">
    <source>
        <dbReference type="ARBA" id="ARBA00008987"/>
    </source>
</evidence>
<comment type="caution">
    <text evidence="4">The sequence shown here is derived from an EMBL/GenBank/DDBJ whole genome shotgun (WGS) entry which is preliminary data.</text>
</comment>
<protein>
    <submittedName>
        <fullName evidence="4">Mitochondrial (Rattus norvegicus)</fullName>
    </submittedName>
</protein>
<dbReference type="PROSITE" id="PS51352">
    <property type="entry name" value="THIOREDOXIN_2"/>
    <property type="match status" value="1"/>
</dbReference>
<dbReference type="InterPro" id="IPR036249">
    <property type="entry name" value="Thioredoxin-like_sf"/>
</dbReference>
<gene>
    <name evidence="4" type="ORF">HICCMSTLAB_LOCUS8738</name>
</gene>
<evidence type="ECO:0000259" key="3">
    <source>
        <dbReference type="PROSITE" id="PS51352"/>
    </source>
</evidence>
<proteinExistence type="inferred from homology"/>
<dbReference type="CDD" id="cd02947">
    <property type="entry name" value="TRX_family"/>
    <property type="match status" value="1"/>
</dbReference>
<keyword evidence="2" id="KW-1133">Transmembrane helix</keyword>
<dbReference type="EMBL" id="CAJNRD030001121">
    <property type="protein sequence ID" value="CAG5097499.1"/>
    <property type="molecule type" value="Genomic_DNA"/>
</dbReference>
<comment type="similarity">
    <text evidence="1">Belongs to the thioredoxin family.</text>
</comment>
<dbReference type="GO" id="GO:0045454">
    <property type="term" value="P:cell redox homeostasis"/>
    <property type="evidence" value="ECO:0007669"/>
    <property type="project" value="TreeGrafter"/>
</dbReference>
<reference evidence="4" key="1">
    <citation type="submission" date="2021-04" db="EMBL/GenBank/DDBJ databases">
        <authorList>
            <person name="Chebbi M.A.C M."/>
        </authorList>
    </citation>
    <scope>NUCLEOTIDE SEQUENCE</scope>
</reference>
<organism evidence="4 5">
    <name type="scientific">Cotesia congregata</name>
    <name type="common">Parasitoid wasp</name>
    <name type="synonym">Apanteles congregatus</name>
    <dbReference type="NCBI Taxonomy" id="51543"/>
    <lineage>
        <taxon>Eukaryota</taxon>
        <taxon>Metazoa</taxon>
        <taxon>Ecdysozoa</taxon>
        <taxon>Arthropoda</taxon>
        <taxon>Hexapoda</taxon>
        <taxon>Insecta</taxon>
        <taxon>Pterygota</taxon>
        <taxon>Neoptera</taxon>
        <taxon>Endopterygota</taxon>
        <taxon>Hymenoptera</taxon>
        <taxon>Apocrita</taxon>
        <taxon>Ichneumonoidea</taxon>
        <taxon>Braconidae</taxon>
        <taxon>Microgastrinae</taxon>
        <taxon>Cotesia</taxon>
    </lineage>
</organism>
<keyword evidence="5" id="KW-1185">Reference proteome</keyword>
<dbReference type="PANTHER" id="PTHR43601">
    <property type="entry name" value="THIOREDOXIN, MITOCHONDRIAL"/>
    <property type="match status" value="1"/>
</dbReference>
<dbReference type="SUPFAM" id="SSF52833">
    <property type="entry name" value="Thioredoxin-like"/>
    <property type="match status" value="1"/>
</dbReference>
<dbReference type="Proteomes" id="UP000786811">
    <property type="component" value="Unassembled WGS sequence"/>
</dbReference>
<dbReference type="Pfam" id="PF00085">
    <property type="entry name" value="Thioredoxin"/>
    <property type="match status" value="1"/>
</dbReference>
<accession>A0A8J2HFD8</accession>